<dbReference type="STRING" id="161895.CPHO_01010"/>
<name>A0A1L7D0Q8_9CORY</name>
<sequence>MGVSGGIGVDGQRRHAIFVSEISARHGQDTGLVIGNDGVRQFGGVVVAEASYEGVVHISGDGVVAKEAPSAERNQEMLGCRGVGGQRGGDGLNLHRLTTL</sequence>
<dbReference type="AlphaFoldDB" id="A0A1L7D0Q8"/>
<accession>A0A1L7D0Q8</accession>
<organism evidence="1 2">
    <name type="scientific">Corynebacterium phocae</name>
    <dbReference type="NCBI Taxonomy" id="161895"/>
    <lineage>
        <taxon>Bacteria</taxon>
        <taxon>Bacillati</taxon>
        <taxon>Actinomycetota</taxon>
        <taxon>Actinomycetes</taxon>
        <taxon>Mycobacteriales</taxon>
        <taxon>Corynebacteriaceae</taxon>
        <taxon>Corynebacterium</taxon>
    </lineage>
</organism>
<protein>
    <submittedName>
        <fullName evidence="1">Uncharacterized protein</fullName>
    </submittedName>
</protein>
<reference evidence="1 2" key="1">
    <citation type="submission" date="2014-08" db="EMBL/GenBank/DDBJ databases">
        <title>Complete genome sequence of Corynebacterium phocae M408/89/1(T)(=DSM 44612(T)), isolated from the common seal (Phoca vitulina).</title>
        <authorList>
            <person name="Ruckert C."/>
            <person name="Albersmeier A."/>
            <person name="Winkler A."/>
            <person name="Kalinowski J."/>
        </authorList>
    </citation>
    <scope>NUCLEOTIDE SEQUENCE [LARGE SCALE GENOMIC DNA]</scope>
    <source>
        <strain evidence="1 2">M408/89/1</strain>
    </source>
</reference>
<proteinExistence type="predicted"/>
<dbReference type="KEGG" id="cpho:CPHO_01010"/>
<evidence type="ECO:0000313" key="1">
    <source>
        <dbReference type="EMBL" id="APT91735.1"/>
    </source>
</evidence>
<dbReference type="EMBL" id="CP009249">
    <property type="protein sequence ID" value="APT91735.1"/>
    <property type="molecule type" value="Genomic_DNA"/>
</dbReference>
<keyword evidence="2" id="KW-1185">Reference proteome</keyword>
<dbReference type="Proteomes" id="UP000185491">
    <property type="component" value="Chromosome"/>
</dbReference>
<gene>
    <name evidence="1" type="ORF">CPHO_01010</name>
</gene>
<evidence type="ECO:0000313" key="2">
    <source>
        <dbReference type="Proteomes" id="UP000185491"/>
    </source>
</evidence>